<accession>A0A562WM69</accession>
<gene>
    <name evidence="1" type="ORF">JD81_04861</name>
</gene>
<keyword evidence="2" id="KW-1185">Reference proteome</keyword>
<proteinExistence type="predicted"/>
<reference evidence="1 2" key="1">
    <citation type="submission" date="2019-07" db="EMBL/GenBank/DDBJ databases">
        <title>R&amp;d 2014.</title>
        <authorList>
            <person name="Klenk H.-P."/>
        </authorList>
    </citation>
    <scope>NUCLEOTIDE SEQUENCE [LARGE SCALE GENOMIC DNA]</scope>
    <source>
        <strain evidence="1 2">DSM 43912</strain>
    </source>
</reference>
<protein>
    <submittedName>
        <fullName evidence="1">Uncharacterized protein</fullName>
    </submittedName>
</protein>
<organism evidence="1 2">
    <name type="scientific">Micromonospora sagamiensis</name>
    <dbReference type="NCBI Taxonomy" id="47875"/>
    <lineage>
        <taxon>Bacteria</taxon>
        <taxon>Bacillati</taxon>
        <taxon>Actinomycetota</taxon>
        <taxon>Actinomycetes</taxon>
        <taxon>Micromonosporales</taxon>
        <taxon>Micromonosporaceae</taxon>
        <taxon>Micromonospora</taxon>
    </lineage>
</organism>
<dbReference type="AlphaFoldDB" id="A0A562WM69"/>
<dbReference type="Proteomes" id="UP000319728">
    <property type="component" value="Unassembled WGS sequence"/>
</dbReference>
<dbReference type="RefSeq" id="WP_145819993.1">
    <property type="nucleotide sequence ID" value="NZ_AP023438.1"/>
</dbReference>
<dbReference type="OrthoDB" id="3402398at2"/>
<name>A0A562WM69_9ACTN</name>
<evidence type="ECO:0000313" key="2">
    <source>
        <dbReference type="Proteomes" id="UP000319728"/>
    </source>
</evidence>
<evidence type="ECO:0000313" key="1">
    <source>
        <dbReference type="EMBL" id="TWJ31306.1"/>
    </source>
</evidence>
<comment type="caution">
    <text evidence="1">The sequence shown here is derived from an EMBL/GenBank/DDBJ whole genome shotgun (WGS) entry which is preliminary data.</text>
</comment>
<dbReference type="EMBL" id="VLLP01000001">
    <property type="protein sequence ID" value="TWJ31306.1"/>
    <property type="molecule type" value="Genomic_DNA"/>
</dbReference>
<sequence length="294" mass="31976">MREHEPTLADRIAVDLATVRWPEPAEIRARARRRARRQMVGAAVALVLVTGGVAAVLRPADGAAPPPVAVPPLVVTPMVDPAVRGEIPPEVLLRPADLREQSDLPLTASGLGESIRLDDRLEACRAAQGLSTRWETSLWSRSQAILRDRPDGYDHPPSDVLFTQDVHRVTPEVAGNFFRGLEGLVVPCANWRSVGPTEWQGRTINGETVHRWALVDRDFAGDEAALLRHSVSQPRDRATGEPLGGVPRPTSLAIVRVGDLVTVIMPGRSMSDDEVRRLARVAATRLCRAANPSC</sequence>